<proteinExistence type="predicted"/>
<dbReference type="CDD" id="cd15283">
    <property type="entry name" value="7tmC_V2R_pheromone"/>
    <property type="match status" value="1"/>
</dbReference>
<feature type="signal peptide" evidence="12">
    <location>
        <begin position="1"/>
        <end position="18"/>
    </location>
</feature>
<evidence type="ECO:0000256" key="6">
    <source>
        <dbReference type="ARBA" id="ARBA00023040"/>
    </source>
</evidence>
<evidence type="ECO:0000259" key="13">
    <source>
        <dbReference type="PROSITE" id="PS50259"/>
    </source>
</evidence>
<keyword evidence="9" id="KW-0325">Glycoprotein</keyword>
<name>A0ABM3ZK14_PANGU</name>
<keyword evidence="3 11" id="KW-0812">Transmembrane</keyword>
<dbReference type="InterPro" id="IPR001828">
    <property type="entry name" value="ANF_lig-bd_rcpt"/>
</dbReference>
<dbReference type="InterPro" id="IPR017979">
    <property type="entry name" value="GPCR_3_CS"/>
</dbReference>
<gene>
    <name evidence="15" type="primary">LOC117669066</name>
</gene>
<evidence type="ECO:0000256" key="4">
    <source>
        <dbReference type="ARBA" id="ARBA00022729"/>
    </source>
</evidence>
<dbReference type="InterPro" id="IPR000068">
    <property type="entry name" value="GPCR_3_Ca_sens_rcpt-rel"/>
</dbReference>
<dbReference type="Gene3D" id="3.40.50.2300">
    <property type="match status" value="2"/>
</dbReference>
<dbReference type="PRINTS" id="PR01535">
    <property type="entry name" value="VOMERONASL2R"/>
</dbReference>
<evidence type="ECO:0000256" key="11">
    <source>
        <dbReference type="SAM" id="Phobius"/>
    </source>
</evidence>
<evidence type="ECO:0000256" key="12">
    <source>
        <dbReference type="SAM" id="SignalP"/>
    </source>
</evidence>
<feature type="transmembrane region" description="Helical" evidence="11">
    <location>
        <begin position="535"/>
        <end position="555"/>
    </location>
</feature>
<evidence type="ECO:0000256" key="9">
    <source>
        <dbReference type="ARBA" id="ARBA00023180"/>
    </source>
</evidence>
<dbReference type="Pfam" id="PF00003">
    <property type="entry name" value="7tm_3"/>
    <property type="match status" value="1"/>
</dbReference>
<keyword evidence="8" id="KW-0675">Receptor</keyword>
<keyword evidence="4 12" id="KW-0732">Signal</keyword>
<dbReference type="InterPro" id="IPR028082">
    <property type="entry name" value="Peripla_BP_I"/>
</dbReference>
<feature type="transmembrane region" description="Helical" evidence="11">
    <location>
        <begin position="500"/>
        <end position="523"/>
    </location>
</feature>
<keyword evidence="14" id="KW-1185">Reference proteome</keyword>
<dbReference type="PANTHER" id="PTHR24061">
    <property type="entry name" value="CALCIUM-SENSING RECEPTOR-RELATED"/>
    <property type="match status" value="1"/>
</dbReference>
<feature type="transmembrane region" description="Helical" evidence="11">
    <location>
        <begin position="456"/>
        <end position="474"/>
    </location>
</feature>
<feature type="transmembrane region" description="Helical" evidence="11">
    <location>
        <begin position="411"/>
        <end position="435"/>
    </location>
</feature>
<feature type="transmembrane region" description="Helical" evidence="11">
    <location>
        <begin position="381"/>
        <end position="399"/>
    </location>
</feature>
<dbReference type="InterPro" id="IPR011500">
    <property type="entry name" value="GPCR_3_9-Cys_dom"/>
</dbReference>
<comment type="subcellular location">
    <subcellularLocation>
        <location evidence="1">Cell membrane</location>
        <topology evidence="1">Multi-pass membrane protein</topology>
    </subcellularLocation>
</comment>
<evidence type="ECO:0000256" key="5">
    <source>
        <dbReference type="ARBA" id="ARBA00022989"/>
    </source>
</evidence>
<protein>
    <submittedName>
        <fullName evidence="15">Vomeronasal type-2 receptor 26-like</fullName>
    </submittedName>
</protein>
<reference evidence="15" key="1">
    <citation type="submission" date="2025-08" db="UniProtKB">
        <authorList>
            <consortium name="RefSeq"/>
        </authorList>
    </citation>
    <scope>IDENTIFICATION</scope>
    <source>
        <tissue evidence="15">Blood</tissue>
    </source>
</reference>
<keyword evidence="2" id="KW-1003">Cell membrane</keyword>
<dbReference type="InterPro" id="IPR004073">
    <property type="entry name" value="GPCR_3_vmron_rcpt_2"/>
</dbReference>
<feature type="transmembrane region" description="Helical" evidence="11">
    <location>
        <begin position="341"/>
        <end position="360"/>
    </location>
</feature>
<keyword evidence="10" id="KW-0807">Transducer</keyword>
<dbReference type="RefSeq" id="XP_060548715.1">
    <property type="nucleotide sequence ID" value="XM_060692732.1"/>
</dbReference>
<evidence type="ECO:0000313" key="15">
    <source>
        <dbReference type="RefSeq" id="XP_060548715.1"/>
    </source>
</evidence>
<accession>A0ABM3ZK14</accession>
<dbReference type="PROSITE" id="PS50259">
    <property type="entry name" value="G_PROTEIN_RECEP_F3_4"/>
    <property type="match status" value="1"/>
</dbReference>
<sequence length="605" mass="67625">MDIILLLLLLVLLPHIVCKSRRCSITHPYSSYHKYQKLGDIIVGGIASQTGILPKEVVFTETPSPVLPGEFVLIPKNYQHILAMAFAVKVINENPQILPNLTLGVCIYDSYDNAQKTYQATLRLLSSMEELVPNYVCNIQNHVVAVIGGLDAQISLHVATILDTYKKPQLMLYMLCPLLNINTKLRQREKEERYIIKASGSAGDLVSFDQNGIVAAGFDIINWIAFPNKSFFRVEVGKVNHLASPDELLTINEDIITWHSWFNQVIPISVCSDSCYPGSSKKVKEGEPFCCYDCIPCPEGRISTENDKNECFRCQDKYYPNKKKDFCIPKVISFLSYEEPLGISLASLAFTFSLTTILILGTFMRNHNTPIVRANNQSLTYTLLISLLLCFISTLLFIGKPGKVVCLLRQTTFAIIFSVAVSSVLAKTIMVIMAFMATKPGSRMRKWVGKKLTNSVVASCSLIQASICILWLAMAPPFPDVDMFSVTEEIILQCNEGSVTMFYCVLGYMGFLALISFTTAFLARKLPDNFNEAKFITFSMLVFCSVWLSFIPAYLSSKGKYMVAVEIFSILASGAGVLGCIFSPKCYIIVFRSDLNIRKQLVRQK</sequence>
<dbReference type="PRINTS" id="PR00248">
    <property type="entry name" value="GPCRMGR"/>
</dbReference>
<keyword evidence="7 11" id="KW-0472">Membrane</keyword>
<evidence type="ECO:0000256" key="10">
    <source>
        <dbReference type="ARBA" id="ARBA00023224"/>
    </source>
</evidence>
<dbReference type="Pfam" id="PF07562">
    <property type="entry name" value="NCD3G"/>
    <property type="match status" value="1"/>
</dbReference>
<dbReference type="GeneID" id="117669066"/>
<evidence type="ECO:0000313" key="14">
    <source>
        <dbReference type="Proteomes" id="UP001652622"/>
    </source>
</evidence>
<dbReference type="PANTHER" id="PTHR24061:SF599">
    <property type="entry name" value="G-PROTEIN COUPLED RECEPTORS FAMILY 3 PROFILE DOMAIN-CONTAINING PROTEIN"/>
    <property type="match status" value="1"/>
</dbReference>
<feature type="transmembrane region" description="Helical" evidence="11">
    <location>
        <begin position="567"/>
        <end position="590"/>
    </location>
</feature>
<dbReference type="SUPFAM" id="SSF53822">
    <property type="entry name" value="Periplasmic binding protein-like I"/>
    <property type="match status" value="2"/>
</dbReference>
<keyword evidence="6" id="KW-0297">G-protein coupled receptor</keyword>
<evidence type="ECO:0000256" key="2">
    <source>
        <dbReference type="ARBA" id="ARBA00022475"/>
    </source>
</evidence>
<feature type="chain" id="PRO_5046961652" evidence="12">
    <location>
        <begin position="19"/>
        <end position="605"/>
    </location>
</feature>
<keyword evidence="5 11" id="KW-1133">Transmembrane helix</keyword>
<dbReference type="InterPro" id="IPR000337">
    <property type="entry name" value="GPCR_3"/>
</dbReference>
<evidence type="ECO:0000256" key="8">
    <source>
        <dbReference type="ARBA" id="ARBA00023170"/>
    </source>
</evidence>
<dbReference type="Gene3D" id="2.10.50.30">
    <property type="entry name" value="GPCR, family 3, nine cysteines domain"/>
    <property type="match status" value="1"/>
</dbReference>
<dbReference type="Proteomes" id="UP001652622">
    <property type="component" value="Unplaced"/>
</dbReference>
<organism evidence="14 15">
    <name type="scientific">Pantherophis guttatus</name>
    <name type="common">Corn snake</name>
    <name type="synonym">Elaphe guttata</name>
    <dbReference type="NCBI Taxonomy" id="94885"/>
    <lineage>
        <taxon>Eukaryota</taxon>
        <taxon>Metazoa</taxon>
        <taxon>Chordata</taxon>
        <taxon>Craniata</taxon>
        <taxon>Vertebrata</taxon>
        <taxon>Euteleostomi</taxon>
        <taxon>Lepidosauria</taxon>
        <taxon>Squamata</taxon>
        <taxon>Bifurcata</taxon>
        <taxon>Unidentata</taxon>
        <taxon>Episquamata</taxon>
        <taxon>Toxicofera</taxon>
        <taxon>Serpentes</taxon>
        <taxon>Colubroidea</taxon>
        <taxon>Colubridae</taxon>
        <taxon>Colubrinae</taxon>
        <taxon>Pantherophis</taxon>
    </lineage>
</organism>
<evidence type="ECO:0000256" key="3">
    <source>
        <dbReference type="ARBA" id="ARBA00022692"/>
    </source>
</evidence>
<dbReference type="PROSITE" id="PS00981">
    <property type="entry name" value="G_PROTEIN_RECEP_F3_3"/>
    <property type="match status" value="1"/>
</dbReference>
<dbReference type="InterPro" id="IPR038550">
    <property type="entry name" value="GPCR_3_9-Cys_sf"/>
</dbReference>
<dbReference type="Pfam" id="PF01094">
    <property type="entry name" value="ANF_receptor"/>
    <property type="match status" value="1"/>
</dbReference>
<dbReference type="InterPro" id="IPR017978">
    <property type="entry name" value="GPCR_3_C"/>
</dbReference>
<evidence type="ECO:0000256" key="1">
    <source>
        <dbReference type="ARBA" id="ARBA00004651"/>
    </source>
</evidence>
<evidence type="ECO:0000256" key="7">
    <source>
        <dbReference type="ARBA" id="ARBA00023136"/>
    </source>
</evidence>
<feature type="domain" description="G-protein coupled receptors family 3 profile" evidence="13">
    <location>
        <begin position="341"/>
        <end position="605"/>
    </location>
</feature>